<evidence type="ECO:0000256" key="1">
    <source>
        <dbReference type="SAM" id="MobiDB-lite"/>
    </source>
</evidence>
<dbReference type="InParanoid" id="A0A067MQQ3"/>
<dbReference type="AlphaFoldDB" id="A0A067MQQ3"/>
<feature type="region of interest" description="Disordered" evidence="1">
    <location>
        <begin position="1"/>
        <end position="45"/>
    </location>
</feature>
<gene>
    <name evidence="2" type="ORF">BOTBODRAFT_172637</name>
</gene>
<sequence length="217" mass="23757">MAARGSGQVQPEPTSGPSGPPGSPDHSAPPADQGPADPDNSGSYYFIRYHPSSGLEDVTIPIESGPELCAFEDEDSTAGPYDGPIPPWEPFPTLQDFEFAEFAAKAELKNAHVDELLLKMRSSWASDVHITMRNAANVREAWDQVASIYPKFAKKEFSVSYESATTGGLFSQDFEIHAASALDWIKGVGKDRGLAKDFDWFPMRKFKCENGVEVHFV</sequence>
<evidence type="ECO:0000313" key="2">
    <source>
        <dbReference type="EMBL" id="KDQ17040.1"/>
    </source>
</evidence>
<dbReference type="HOGENOM" id="CLU_110775_0_0_1"/>
<reference evidence="3" key="1">
    <citation type="journal article" date="2014" name="Proc. Natl. Acad. Sci. U.S.A.">
        <title>Extensive sampling of basidiomycete genomes demonstrates inadequacy of the white-rot/brown-rot paradigm for wood decay fungi.</title>
        <authorList>
            <person name="Riley R."/>
            <person name="Salamov A.A."/>
            <person name="Brown D.W."/>
            <person name="Nagy L.G."/>
            <person name="Floudas D."/>
            <person name="Held B.W."/>
            <person name="Levasseur A."/>
            <person name="Lombard V."/>
            <person name="Morin E."/>
            <person name="Otillar R."/>
            <person name="Lindquist E.A."/>
            <person name="Sun H."/>
            <person name="LaButti K.M."/>
            <person name="Schmutz J."/>
            <person name="Jabbour D."/>
            <person name="Luo H."/>
            <person name="Baker S.E."/>
            <person name="Pisabarro A.G."/>
            <person name="Walton J.D."/>
            <person name="Blanchette R.A."/>
            <person name="Henrissat B."/>
            <person name="Martin F."/>
            <person name="Cullen D."/>
            <person name="Hibbett D.S."/>
            <person name="Grigoriev I.V."/>
        </authorList>
    </citation>
    <scope>NUCLEOTIDE SEQUENCE [LARGE SCALE GENOMIC DNA]</scope>
    <source>
        <strain evidence="3">FD-172 SS1</strain>
    </source>
</reference>
<keyword evidence="3" id="KW-1185">Reference proteome</keyword>
<organism evidence="2 3">
    <name type="scientific">Botryobasidium botryosum (strain FD-172 SS1)</name>
    <dbReference type="NCBI Taxonomy" id="930990"/>
    <lineage>
        <taxon>Eukaryota</taxon>
        <taxon>Fungi</taxon>
        <taxon>Dikarya</taxon>
        <taxon>Basidiomycota</taxon>
        <taxon>Agaricomycotina</taxon>
        <taxon>Agaricomycetes</taxon>
        <taxon>Cantharellales</taxon>
        <taxon>Botryobasidiaceae</taxon>
        <taxon>Botryobasidium</taxon>
    </lineage>
</organism>
<dbReference type="Proteomes" id="UP000027195">
    <property type="component" value="Unassembled WGS sequence"/>
</dbReference>
<feature type="compositionally biased region" description="Low complexity" evidence="1">
    <location>
        <begin position="24"/>
        <end position="39"/>
    </location>
</feature>
<name>A0A067MQQ3_BOTB1</name>
<proteinExistence type="predicted"/>
<dbReference type="EMBL" id="KL198025">
    <property type="protein sequence ID" value="KDQ17040.1"/>
    <property type="molecule type" value="Genomic_DNA"/>
</dbReference>
<accession>A0A067MQQ3</accession>
<protein>
    <submittedName>
        <fullName evidence="2">Uncharacterized protein</fullName>
    </submittedName>
</protein>
<evidence type="ECO:0000313" key="3">
    <source>
        <dbReference type="Proteomes" id="UP000027195"/>
    </source>
</evidence>